<dbReference type="InterPro" id="IPR054422">
    <property type="entry name" value="TetR-like_HI_0893_C"/>
</dbReference>
<dbReference type="OrthoDB" id="6430772at2"/>
<dbReference type="InterPro" id="IPR036271">
    <property type="entry name" value="Tet_transcr_reg_TetR-rel_C_sf"/>
</dbReference>
<feature type="DNA-binding region" description="H-T-H motif" evidence="3">
    <location>
        <begin position="36"/>
        <end position="55"/>
    </location>
</feature>
<keyword evidence="1" id="KW-0678">Repressor</keyword>
<dbReference type="InterPro" id="IPR050624">
    <property type="entry name" value="HTH-type_Tx_Regulator"/>
</dbReference>
<feature type="domain" description="HTH tetR-type" evidence="4">
    <location>
        <begin position="13"/>
        <end position="73"/>
    </location>
</feature>
<dbReference type="STRING" id="531814.SAMN04487944_11328"/>
<keyword evidence="6" id="KW-1185">Reference proteome</keyword>
<dbReference type="PROSITE" id="PS50977">
    <property type="entry name" value="HTH_TETR_2"/>
    <property type="match status" value="1"/>
</dbReference>
<proteinExistence type="predicted"/>
<organism evidence="5 6">
    <name type="scientific">Gracilibacillus ureilyticus</name>
    <dbReference type="NCBI Taxonomy" id="531814"/>
    <lineage>
        <taxon>Bacteria</taxon>
        <taxon>Bacillati</taxon>
        <taxon>Bacillota</taxon>
        <taxon>Bacilli</taxon>
        <taxon>Bacillales</taxon>
        <taxon>Bacillaceae</taxon>
        <taxon>Gracilibacillus</taxon>
    </lineage>
</organism>
<reference evidence="5 6" key="1">
    <citation type="submission" date="2016-10" db="EMBL/GenBank/DDBJ databases">
        <authorList>
            <person name="de Groot N.N."/>
        </authorList>
    </citation>
    <scope>NUCLEOTIDE SEQUENCE [LARGE SCALE GENOMIC DNA]</scope>
    <source>
        <strain evidence="5 6">CGMCC 1.7727</strain>
    </source>
</reference>
<accession>A0A1H9T826</accession>
<dbReference type="Pfam" id="PF22604">
    <property type="entry name" value="TetR_HI_0893_C"/>
    <property type="match status" value="1"/>
</dbReference>
<evidence type="ECO:0000313" key="6">
    <source>
        <dbReference type="Proteomes" id="UP000199687"/>
    </source>
</evidence>
<evidence type="ECO:0000256" key="3">
    <source>
        <dbReference type="PROSITE-ProRule" id="PRU00335"/>
    </source>
</evidence>
<evidence type="ECO:0000256" key="2">
    <source>
        <dbReference type="ARBA" id="ARBA00023125"/>
    </source>
</evidence>
<dbReference type="EMBL" id="FOGL01000013">
    <property type="protein sequence ID" value="SER93286.1"/>
    <property type="molecule type" value="Genomic_DNA"/>
</dbReference>
<dbReference type="PANTHER" id="PTHR43479:SF11">
    <property type="entry name" value="ACREF_ENVCD OPERON REPRESSOR-RELATED"/>
    <property type="match status" value="1"/>
</dbReference>
<dbReference type="SUPFAM" id="SSF46689">
    <property type="entry name" value="Homeodomain-like"/>
    <property type="match status" value="1"/>
</dbReference>
<dbReference type="SUPFAM" id="SSF48498">
    <property type="entry name" value="Tetracyclin repressor-like, C-terminal domain"/>
    <property type="match status" value="1"/>
</dbReference>
<evidence type="ECO:0000259" key="4">
    <source>
        <dbReference type="PROSITE" id="PS50977"/>
    </source>
</evidence>
<dbReference type="AlphaFoldDB" id="A0A1H9T826"/>
<gene>
    <name evidence="5" type="ORF">SAMN04487944_11328</name>
</gene>
<sequence length="197" mass="22965">MFIYIDDMRLKDNAKYNRIFNSAIESINELGLSGTSISKIAKKADVSVATIYIYFENKEDLINKVYLGVKEDISEATFRDFRDSLELFEAFSHALTNFVKFLPENTAHLLFLTQFANSPLINNFAQQEGQSLFHHIYSVFEKGIQQNLFKDVDTKLLVTYIFDPIMNYLKGRIDNHSIDQRMIKIFIDMSWQAVIRH</sequence>
<protein>
    <submittedName>
        <fullName evidence="5">Transcriptional regulator, TetR family</fullName>
    </submittedName>
</protein>
<name>A0A1H9T826_9BACI</name>
<dbReference type="Gene3D" id="1.10.357.10">
    <property type="entry name" value="Tetracycline Repressor, domain 2"/>
    <property type="match status" value="1"/>
</dbReference>
<dbReference type="InterPro" id="IPR001647">
    <property type="entry name" value="HTH_TetR"/>
</dbReference>
<dbReference type="PANTHER" id="PTHR43479">
    <property type="entry name" value="ACREF/ENVCD OPERON REPRESSOR-RELATED"/>
    <property type="match status" value="1"/>
</dbReference>
<dbReference type="Pfam" id="PF00440">
    <property type="entry name" value="TetR_N"/>
    <property type="match status" value="1"/>
</dbReference>
<dbReference type="PRINTS" id="PR00455">
    <property type="entry name" value="HTHTETR"/>
</dbReference>
<dbReference type="InterPro" id="IPR023772">
    <property type="entry name" value="DNA-bd_HTH_TetR-type_CS"/>
</dbReference>
<evidence type="ECO:0000256" key="1">
    <source>
        <dbReference type="ARBA" id="ARBA00022491"/>
    </source>
</evidence>
<keyword evidence="2 3" id="KW-0238">DNA-binding</keyword>
<evidence type="ECO:0000313" key="5">
    <source>
        <dbReference type="EMBL" id="SER93286.1"/>
    </source>
</evidence>
<dbReference type="InterPro" id="IPR009057">
    <property type="entry name" value="Homeodomain-like_sf"/>
</dbReference>
<dbReference type="PROSITE" id="PS01081">
    <property type="entry name" value="HTH_TETR_1"/>
    <property type="match status" value="1"/>
</dbReference>
<dbReference type="GO" id="GO:0003677">
    <property type="term" value="F:DNA binding"/>
    <property type="evidence" value="ECO:0007669"/>
    <property type="project" value="UniProtKB-UniRule"/>
</dbReference>
<dbReference type="Proteomes" id="UP000199687">
    <property type="component" value="Unassembled WGS sequence"/>
</dbReference>